<organism evidence="2 3">
    <name type="scientific">Mycolicibacterium iranicum</name>
    <name type="common">Mycobacterium iranicum</name>
    <dbReference type="NCBI Taxonomy" id="912594"/>
    <lineage>
        <taxon>Bacteria</taxon>
        <taxon>Bacillati</taxon>
        <taxon>Actinomycetota</taxon>
        <taxon>Actinomycetes</taxon>
        <taxon>Mycobacteriales</taxon>
        <taxon>Mycobacteriaceae</taxon>
        <taxon>Mycolicibacterium</taxon>
    </lineage>
</organism>
<dbReference type="Gene3D" id="2.20.70.150">
    <property type="match status" value="1"/>
</dbReference>
<dbReference type="InterPro" id="IPR011051">
    <property type="entry name" value="RmlC_Cupin_sf"/>
</dbReference>
<evidence type="ECO:0000313" key="3">
    <source>
        <dbReference type="Proteomes" id="UP000550501"/>
    </source>
</evidence>
<comment type="caution">
    <text evidence="2">The sequence shown here is derived from an EMBL/GenBank/DDBJ whole genome shotgun (WGS) entry which is preliminary data.</text>
</comment>
<dbReference type="Pfam" id="PF07883">
    <property type="entry name" value="Cupin_2"/>
    <property type="match status" value="1"/>
</dbReference>
<dbReference type="PANTHER" id="PTHR36156:SF2">
    <property type="entry name" value="CUPIN TYPE-2 DOMAIN-CONTAINING PROTEIN"/>
    <property type="match status" value="1"/>
</dbReference>
<keyword evidence="3" id="KW-1185">Reference proteome</keyword>
<evidence type="ECO:0000259" key="1">
    <source>
        <dbReference type="Pfam" id="PF07883"/>
    </source>
</evidence>
<feature type="domain" description="Cupin type-2" evidence="1">
    <location>
        <begin position="107"/>
        <end position="171"/>
    </location>
</feature>
<dbReference type="InterPro" id="IPR013096">
    <property type="entry name" value="Cupin_2"/>
</dbReference>
<protein>
    <submittedName>
        <fullName evidence="2">Quercetin dioxygenase-like cupin family protein</fullName>
    </submittedName>
</protein>
<dbReference type="CDD" id="cd02231">
    <property type="entry name" value="cupin_BLL6423-like"/>
    <property type="match status" value="1"/>
</dbReference>
<dbReference type="InterPro" id="IPR014710">
    <property type="entry name" value="RmlC-like_jellyroll"/>
</dbReference>
<dbReference type="PANTHER" id="PTHR36156">
    <property type="entry name" value="SLR2101 PROTEIN"/>
    <property type="match status" value="1"/>
</dbReference>
<reference evidence="2 3" key="1">
    <citation type="submission" date="2020-08" db="EMBL/GenBank/DDBJ databases">
        <title>The Agave Microbiome: Exploring the role of microbial communities in plant adaptations to desert environments.</title>
        <authorList>
            <person name="Partida-Martinez L.P."/>
        </authorList>
    </citation>
    <scope>NUCLEOTIDE SEQUENCE [LARGE SCALE GENOMIC DNA]</scope>
    <source>
        <strain evidence="2 3">AT2.18</strain>
    </source>
</reference>
<dbReference type="AlphaFoldDB" id="A0A839QCB0"/>
<accession>A0A839QCB0</accession>
<keyword evidence="2" id="KW-0223">Dioxygenase</keyword>
<dbReference type="Gene3D" id="2.60.120.10">
    <property type="entry name" value="Jelly Rolls"/>
    <property type="match status" value="1"/>
</dbReference>
<proteinExistence type="predicted"/>
<gene>
    <name evidence="2" type="ORF">FHR72_005269</name>
</gene>
<name>A0A839QCB0_MYCIR</name>
<dbReference type="SUPFAM" id="SSF51182">
    <property type="entry name" value="RmlC-like cupins"/>
    <property type="match status" value="1"/>
</dbReference>
<dbReference type="EMBL" id="JACHVU010000023">
    <property type="protein sequence ID" value="MBB2993758.1"/>
    <property type="molecule type" value="Genomic_DNA"/>
</dbReference>
<keyword evidence="2" id="KW-0560">Oxidoreductase</keyword>
<sequence length="189" mass="20424">MDVRRVVTGHDASGKSVFASDELVSPRAPVMLPGSEFTLLWGGDETPQFPDDGSMPQWHTYFPPVGGFRFSMFTLPPGTATARTDQLSAEEALADAEQKLPGLLAYMERGDDAGMHTTDTIDFEVVLEGTVELELDDGAKVTLNPGDTVVQNGTRHRWHNPGDVPARLALFVCGAHHARVSHASQPQGD</sequence>
<dbReference type="InterPro" id="IPR047142">
    <property type="entry name" value="OryJ/VirC-like"/>
</dbReference>
<dbReference type="RefSeq" id="WP_183474436.1">
    <property type="nucleotide sequence ID" value="NZ_JACHVU010000023.1"/>
</dbReference>
<evidence type="ECO:0000313" key="2">
    <source>
        <dbReference type="EMBL" id="MBB2993758.1"/>
    </source>
</evidence>
<dbReference type="GO" id="GO:0051213">
    <property type="term" value="F:dioxygenase activity"/>
    <property type="evidence" value="ECO:0007669"/>
    <property type="project" value="UniProtKB-KW"/>
</dbReference>
<dbReference type="Proteomes" id="UP000550501">
    <property type="component" value="Unassembled WGS sequence"/>
</dbReference>